<dbReference type="Proteomes" id="UP000265419">
    <property type="component" value="Unassembled WGS sequence"/>
</dbReference>
<feature type="domain" description="N-acetyltransferase" evidence="4">
    <location>
        <begin position="3"/>
        <end position="172"/>
    </location>
</feature>
<evidence type="ECO:0000313" key="5">
    <source>
        <dbReference type="EMBL" id="RII42467.1"/>
    </source>
</evidence>
<evidence type="ECO:0000256" key="2">
    <source>
        <dbReference type="ARBA" id="ARBA00023315"/>
    </source>
</evidence>
<dbReference type="GO" id="GO:0005737">
    <property type="term" value="C:cytoplasm"/>
    <property type="evidence" value="ECO:0007669"/>
    <property type="project" value="TreeGrafter"/>
</dbReference>
<dbReference type="AlphaFoldDB" id="A0A399JD25"/>
<sequence>MSTRIRILDVNDALDLAELYRANRVFLTPYEPTRPGSFFTERGQLELAERKLTDWQAGLCAPFVILGEREEVVGAININDIVRGAFESASLGYWVAQDAGGRGFAKEAVASAAAFSFEVLGLHRLQAATLLDNERSQAVLRAAGFEEFGVAPSYLRIDGRWRDHRLFQLLAAEEAA</sequence>
<dbReference type="Pfam" id="PF13302">
    <property type="entry name" value="Acetyltransf_3"/>
    <property type="match status" value="1"/>
</dbReference>
<evidence type="ECO:0000256" key="3">
    <source>
        <dbReference type="ARBA" id="ARBA00038502"/>
    </source>
</evidence>
<dbReference type="PANTHER" id="PTHR43792:SF8">
    <property type="entry name" value="[RIBOSOMAL PROTEIN US5]-ALANINE N-ACETYLTRANSFERASE"/>
    <property type="match status" value="1"/>
</dbReference>
<dbReference type="PROSITE" id="PS51186">
    <property type="entry name" value="GNAT"/>
    <property type="match status" value="1"/>
</dbReference>
<name>A0A399JD25_9MICC</name>
<protein>
    <submittedName>
        <fullName evidence="5">GNAT family N-acetyltransferase</fullName>
    </submittedName>
</protein>
<evidence type="ECO:0000313" key="6">
    <source>
        <dbReference type="Proteomes" id="UP000265419"/>
    </source>
</evidence>
<keyword evidence="6" id="KW-1185">Reference proteome</keyword>
<dbReference type="PANTHER" id="PTHR43792">
    <property type="entry name" value="GNAT FAMILY, PUTATIVE (AFU_ORTHOLOGUE AFUA_3G00765)-RELATED-RELATED"/>
    <property type="match status" value="1"/>
</dbReference>
<dbReference type="InterPro" id="IPR016181">
    <property type="entry name" value="Acyl_CoA_acyltransferase"/>
</dbReference>
<reference evidence="5 6" key="1">
    <citation type="submission" date="2018-07" db="EMBL/GenBank/DDBJ databases">
        <title>Arthrobacter sp. nov., isolated from raw cow's milk with high bacterial count.</title>
        <authorList>
            <person name="Hahne J."/>
            <person name="Isele D."/>
            <person name="Lipski A."/>
        </authorList>
    </citation>
    <scope>NUCLEOTIDE SEQUENCE [LARGE SCALE GENOMIC DNA]</scope>
    <source>
        <strain evidence="5 6">JZ R-35</strain>
    </source>
</reference>
<dbReference type="EMBL" id="QQXK01000011">
    <property type="protein sequence ID" value="RII42467.1"/>
    <property type="molecule type" value="Genomic_DNA"/>
</dbReference>
<dbReference type="RefSeq" id="WP_119424409.1">
    <property type="nucleotide sequence ID" value="NZ_QQXK01000011.1"/>
</dbReference>
<comment type="similarity">
    <text evidence="3">Belongs to the acetyltransferase family. RimJ subfamily.</text>
</comment>
<proteinExistence type="inferred from homology"/>
<dbReference type="InterPro" id="IPR000182">
    <property type="entry name" value="GNAT_dom"/>
</dbReference>
<gene>
    <name evidence="5" type="ORF">DWB68_06870</name>
</gene>
<dbReference type="Gene3D" id="3.40.630.30">
    <property type="match status" value="1"/>
</dbReference>
<organism evidence="5 6">
    <name type="scientific">Galactobacter valiniphilus</name>
    <dbReference type="NCBI Taxonomy" id="2676122"/>
    <lineage>
        <taxon>Bacteria</taxon>
        <taxon>Bacillati</taxon>
        <taxon>Actinomycetota</taxon>
        <taxon>Actinomycetes</taxon>
        <taxon>Micrococcales</taxon>
        <taxon>Micrococcaceae</taxon>
        <taxon>Galactobacter</taxon>
    </lineage>
</organism>
<evidence type="ECO:0000256" key="1">
    <source>
        <dbReference type="ARBA" id="ARBA00022679"/>
    </source>
</evidence>
<dbReference type="SUPFAM" id="SSF55729">
    <property type="entry name" value="Acyl-CoA N-acyltransferases (Nat)"/>
    <property type="match status" value="1"/>
</dbReference>
<keyword evidence="2" id="KW-0012">Acyltransferase</keyword>
<comment type="caution">
    <text evidence="5">The sequence shown here is derived from an EMBL/GenBank/DDBJ whole genome shotgun (WGS) entry which is preliminary data.</text>
</comment>
<keyword evidence="1 5" id="KW-0808">Transferase</keyword>
<dbReference type="InterPro" id="IPR051531">
    <property type="entry name" value="N-acetyltransferase"/>
</dbReference>
<accession>A0A399JD25</accession>
<evidence type="ECO:0000259" key="4">
    <source>
        <dbReference type="PROSITE" id="PS51186"/>
    </source>
</evidence>
<dbReference type="GO" id="GO:0008999">
    <property type="term" value="F:protein-N-terminal-alanine acetyltransferase activity"/>
    <property type="evidence" value="ECO:0007669"/>
    <property type="project" value="TreeGrafter"/>
</dbReference>